<proteinExistence type="predicted"/>
<accession>A0ABQ9HPX4</accession>
<sequence length="129" mass="14935">MKQYKRSDRFDHFWKSVLRNSDSSKVLVAFIQKVLIFSHGNAFVERVFSISKEIIVDNQLARSLIAQHQVNDGVQALEMPNHCILRHLKIKRKMMRKRAKRLGEKKIAQTCEGVKGEENENSTRKVAGD</sequence>
<gene>
    <name evidence="1" type="ORF">PR048_012603</name>
</gene>
<protein>
    <submittedName>
        <fullName evidence="1">Uncharacterized protein</fullName>
    </submittedName>
</protein>
<comment type="caution">
    <text evidence="1">The sequence shown here is derived from an EMBL/GenBank/DDBJ whole genome shotgun (WGS) entry which is preliminary data.</text>
</comment>
<reference evidence="1 2" key="1">
    <citation type="submission" date="2023-02" db="EMBL/GenBank/DDBJ databases">
        <title>LHISI_Scaffold_Assembly.</title>
        <authorList>
            <person name="Stuart O.P."/>
            <person name="Cleave R."/>
            <person name="Magrath M.J.L."/>
            <person name="Mikheyev A.S."/>
        </authorList>
    </citation>
    <scope>NUCLEOTIDE SEQUENCE [LARGE SCALE GENOMIC DNA]</scope>
    <source>
        <strain evidence="1">Daus_M_001</strain>
        <tissue evidence="1">Leg muscle</tissue>
    </source>
</reference>
<keyword evidence="2" id="KW-1185">Reference proteome</keyword>
<evidence type="ECO:0000313" key="2">
    <source>
        <dbReference type="Proteomes" id="UP001159363"/>
    </source>
</evidence>
<name>A0ABQ9HPX4_9NEOP</name>
<dbReference type="EMBL" id="JARBHB010000004">
    <property type="protein sequence ID" value="KAJ8886392.1"/>
    <property type="molecule type" value="Genomic_DNA"/>
</dbReference>
<organism evidence="1 2">
    <name type="scientific">Dryococelus australis</name>
    <dbReference type="NCBI Taxonomy" id="614101"/>
    <lineage>
        <taxon>Eukaryota</taxon>
        <taxon>Metazoa</taxon>
        <taxon>Ecdysozoa</taxon>
        <taxon>Arthropoda</taxon>
        <taxon>Hexapoda</taxon>
        <taxon>Insecta</taxon>
        <taxon>Pterygota</taxon>
        <taxon>Neoptera</taxon>
        <taxon>Polyneoptera</taxon>
        <taxon>Phasmatodea</taxon>
        <taxon>Verophasmatodea</taxon>
        <taxon>Anareolatae</taxon>
        <taxon>Phasmatidae</taxon>
        <taxon>Eurycanthinae</taxon>
        <taxon>Dryococelus</taxon>
    </lineage>
</organism>
<dbReference type="Proteomes" id="UP001159363">
    <property type="component" value="Chromosome X"/>
</dbReference>
<evidence type="ECO:0000313" key="1">
    <source>
        <dbReference type="EMBL" id="KAJ8886392.1"/>
    </source>
</evidence>